<protein>
    <submittedName>
        <fullName evidence="1">Uncharacterized protein</fullName>
    </submittedName>
</protein>
<keyword evidence="2" id="KW-1185">Reference proteome</keyword>
<dbReference type="EMBL" id="CM051397">
    <property type="protein sequence ID" value="KAJ4720327.1"/>
    <property type="molecule type" value="Genomic_DNA"/>
</dbReference>
<organism evidence="1 2">
    <name type="scientific">Melia azedarach</name>
    <name type="common">Chinaberry tree</name>
    <dbReference type="NCBI Taxonomy" id="155640"/>
    <lineage>
        <taxon>Eukaryota</taxon>
        <taxon>Viridiplantae</taxon>
        <taxon>Streptophyta</taxon>
        <taxon>Embryophyta</taxon>
        <taxon>Tracheophyta</taxon>
        <taxon>Spermatophyta</taxon>
        <taxon>Magnoliopsida</taxon>
        <taxon>eudicotyledons</taxon>
        <taxon>Gunneridae</taxon>
        <taxon>Pentapetalae</taxon>
        <taxon>rosids</taxon>
        <taxon>malvids</taxon>
        <taxon>Sapindales</taxon>
        <taxon>Meliaceae</taxon>
        <taxon>Melia</taxon>
    </lineage>
</organism>
<dbReference type="Proteomes" id="UP001164539">
    <property type="component" value="Chromosome 4"/>
</dbReference>
<gene>
    <name evidence="1" type="ORF">OWV82_008177</name>
</gene>
<evidence type="ECO:0000313" key="2">
    <source>
        <dbReference type="Proteomes" id="UP001164539"/>
    </source>
</evidence>
<proteinExistence type="predicted"/>
<accession>A0ACC1YAK6</accession>
<name>A0ACC1YAK6_MELAZ</name>
<reference evidence="1 2" key="1">
    <citation type="journal article" date="2023" name="Science">
        <title>Complex scaffold remodeling in plant triterpene biosynthesis.</title>
        <authorList>
            <person name="De La Pena R."/>
            <person name="Hodgson H."/>
            <person name="Liu J.C."/>
            <person name="Stephenson M.J."/>
            <person name="Martin A.C."/>
            <person name="Owen C."/>
            <person name="Harkess A."/>
            <person name="Leebens-Mack J."/>
            <person name="Jimenez L.E."/>
            <person name="Osbourn A."/>
            <person name="Sattely E.S."/>
        </authorList>
    </citation>
    <scope>NUCLEOTIDE SEQUENCE [LARGE SCALE GENOMIC DNA]</scope>
    <source>
        <strain evidence="2">cv. JPN11</strain>
        <tissue evidence="1">Leaf</tissue>
    </source>
</reference>
<sequence>MVVTESLQNGYAEMQETIVVKKLVVDFEEPDVGGDDTEMHNLNYKTPFQVKGDNLKTKPLLKYKRKKANGENMVSDLIGQVRRTMPKQPDCPAEIEFVPVKPETPVIKEIPK</sequence>
<comment type="caution">
    <text evidence="1">The sequence shown here is derived from an EMBL/GenBank/DDBJ whole genome shotgun (WGS) entry which is preliminary data.</text>
</comment>
<evidence type="ECO:0000313" key="1">
    <source>
        <dbReference type="EMBL" id="KAJ4720327.1"/>
    </source>
</evidence>